<feature type="non-terminal residue" evidence="1">
    <location>
        <position position="64"/>
    </location>
</feature>
<keyword evidence="2" id="KW-1185">Reference proteome</keyword>
<dbReference type="Proteomes" id="UP000824469">
    <property type="component" value="Unassembled WGS sequence"/>
</dbReference>
<feature type="non-terminal residue" evidence="1">
    <location>
        <position position="1"/>
    </location>
</feature>
<sequence length="64" mass="7037">ENKPHDDIPDVLTAPHDYMLDIHVALKTESKAPEISVAFEIQTKALETVAVEVGGQEPHGYEVL</sequence>
<gene>
    <name evidence="1" type="ORF">KI387_008961</name>
</gene>
<protein>
    <submittedName>
        <fullName evidence="1">Uncharacterized protein</fullName>
    </submittedName>
</protein>
<dbReference type="EMBL" id="JAHRHJ020000008">
    <property type="protein sequence ID" value="KAH9304557.1"/>
    <property type="molecule type" value="Genomic_DNA"/>
</dbReference>
<comment type="caution">
    <text evidence="1">The sequence shown here is derived from an EMBL/GenBank/DDBJ whole genome shotgun (WGS) entry which is preliminary data.</text>
</comment>
<evidence type="ECO:0000313" key="2">
    <source>
        <dbReference type="Proteomes" id="UP000824469"/>
    </source>
</evidence>
<dbReference type="AlphaFoldDB" id="A0AA38FJG8"/>
<accession>A0AA38FJG8</accession>
<name>A0AA38FJG8_TAXCH</name>
<reference evidence="1 2" key="1">
    <citation type="journal article" date="2021" name="Nat. Plants">
        <title>The Taxus genome provides insights into paclitaxel biosynthesis.</title>
        <authorList>
            <person name="Xiong X."/>
            <person name="Gou J."/>
            <person name="Liao Q."/>
            <person name="Li Y."/>
            <person name="Zhou Q."/>
            <person name="Bi G."/>
            <person name="Li C."/>
            <person name="Du R."/>
            <person name="Wang X."/>
            <person name="Sun T."/>
            <person name="Guo L."/>
            <person name="Liang H."/>
            <person name="Lu P."/>
            <person name="Wu Y."/>
            <person name="Zhang Z."/>
            <person name="Ro D.K."/>
            <person name="Shang Y."/>
            <person name="Huang S."/>
            <person name="Yan J."/>
        </authorList>
    </citation>
    <scope>NUCLEOTIDE SEQUENCE [LARGE SCALE GENOMIC DNA]</scope>
    <source>
        <strain evidence="1">Ta-2019</strain>
    </source>
</reference>
<organism evidence="1 2">
    <name type="scientific">Taxus chinensis</name>
    <name type="common">Chinese yew</name>
    <name type="synonym">Taxus wallichiana var. chinensis</name>
    <dbReference type="NCBI Taxonomy" id="29808"/>
    <lineage>
        <taxon>Eukaryota</taxon>
        <taxon>Viridiplantae</taxon>
        <taxon>Streptophyta</taxon>
        <taxon>Embryophyta</taxon>
        <taxon>Tracheophyta</taxon>
        <taxon>Spermatophyta</taxon>
        <taxon>Pinopsida</taxon>
        <taxon>Pinidae</taxon>
        <taxon>Conifers II</taxon>
        <taxon>Cupressales</taxon>
        <taxon>Taxaceae</taxon>
        <taxon>Taxus</taxon>
    </lineage>
</organism>
<proteinExistence type="predicted"/>
<evidence type="ECO:0000313" key="1">
    <source>
        <dbReference type="EMBL" id="KAH9304557.1"/>
    </source>
</evidence>